<feature type="transmembrane region" description="Helical" evidence="6">
    <location>
        <begin position="218"/>
        <end position="239"/>
    </location>
</feature>
<feature type="transmembrane region" description="Helical" evidence="6">
    <location>
        <begin position="106"/>
        <end position="131"/>
    </location>
</feature>
<keyword evidence="9" id="KW-1185">Reference proteome</keyword>
<reference evidence="9" key="1">
    <citation type="submission" date="2018-12" db="EMBL/GenBank/DDBJ databases">
        <title>Dusodibacter welbiota gen. nov., sp. nov., isolated from human faeces and emended description of the Oscillibacter genus.</title>
        <authorList>
            <person name="Le Roy T."/>
            <person name="Van der Smissen P."/>
            <person name="Delzenne N."/>
            <person name="Muccioli G."/>
            <person name="Collet J.F."/>
            <person name="Cani P.D."/>
        </authorList>
    </citation>
    <scope>NUCLEOTIDE SEQUENCE [LARGE SCALE GENOMIC DNA]</scope>
    <source>
        <strain evidence="9">J115</strain>
    </source>
</reference>
<dbReference type="Pfam" id="PF09335">
    <property type="entry name" value="VTT_dom"/>
    <property type="match status" value="1"/>
</dbReference>
<dbReference type="Proteomes" id="UP000298642">
    <property type="component" value="Chromosome"/>
</dbReference>
<comment type="subcellular location">
    <subcellularLocation>
        <location evidence="1 6">Cell membrane</location>
        <topology evidence="1 6">Multi-pass membrane protein</topology>
    </subcellularLocation>
</comment>
<keyword evidence="2 6" id="KW-1003">Cell membrane</keyword>
<dbReference type="InterPro" id="IPR015414">
    <property type="entry name" value="TMEM64"/>
</dbReference>
<evidence type="ECO:0000313" key="8">
    <source>
        <dbReference type="EMBL" id="QCI60188.1"/>
    </source>
</evidence>
<proteinExistence type="inferred from homology"/>
<dbReference type="PANTHER" id="PTHR12677:SF59">
    <property type="entry name" value="GOLGI APPARATUS MEMBRANE PROTEIN TVP38-RELATED"/>
    <property type="match status" value="1"/>
</dbReference>
<evidence type="ECO:0000313" key="9">
    <source>
        <dbReference type="Proteomes" id="UP000298642"/>
    </source>
</evidence>
<sequence length="260" mass="28605">MLRQFLSFSPSRVIKCLSRLNDKEVSFTKSRQRILFLTAAGLLIVGGGWFLYSTGFFQAASSQESLRAYIDDFAPYSHLCFFLLQFLSVVLAPIPSNITAAAGGVLFGTWPSFFLTFAAVVAGSLLLFWLARVLGRDFAGRFVSRRLSEKYQQILQTKAPVFLTLAFLFPFFPDDLLCILAGLSSLSFRCFAVIVLLARPWGLLFASALGGAAFHVSPWAMVLIGVAGLVLFLLGMKYGDQIEAAILKRLSRRKGNDAAC</sequence>
<gene>
    <name evidence="8" type="ORF">EIO64_14005</name>
</gene>
<dbReference type="PANTHER" id="PTHR12677">
    <property type="entry name" value="GOLGI APPARATUS MEMBRANE PROTEIN TVP38-RELATED"/>
    <property type="match status" value="1"/>
</dbReference>
<dbReference type="InterPro" id="IPR032816">
    <property type="entry name" value="VTT_dom"/>
</dbReference>
<accession>A0A4D7ARL2</accession>
<evidence type="ECO:0000256" key="1">
    <source>
        <dbReference type="ARBA" id="ARBA00004651"/>
    </source>
</evidence>
<evidence type="ECO:0000256" key="6">
    <source>
        <dbReference type="RuleBase" id="RU366058"/>
    </source>
</evidence>
<feature type="transmembrane region" description="Helical" evidence="6">
    <location>
        <begin position="176"/>
        <end position="198"/>
    </location>
</feature>
<dbReference type="EMBL" id="CP034413">
    <property type="protein sequence ID" value="QCI60188.1"/>
    <property type="molecule type" value="Genomic_DNA"/>
</dbReference>
<dbReference type="GO" id="GO:0005886">
    <property type="term" value="C:plasma membrane"/>
    <property type="evidence" value="ECO:0007669"/>
    <property type="project" value="UniProtKB-SubCell"/>
</dbReference>
<feature type="domain" description="VTT" evidence="7">
    <location>
        <begin position="94"/>
        <end position="209"/>
    </location>
</feature>
<evidence type="ECO:0000256" key="4">
    <source>
        <dbReference type="ARBA" id="ARBA00022989"/>
    </source>
</evidence>
<keyword evidence="4 6" id="KW-1133">Transmembrane helix</keyword>
<protein>
    <recommendedName>
        <fullName evidence="6">TVP38/TMEM64 family membrane protein</fullName>
    </recommendedName>
</protein>
<keyword evidence="5 6" id="KW-0472">Membrane</keyword>
<organism evidence="8 9">
    <name type="scientific">Dysosmobacter welbionis</name>
    <dbReference type="NCBI Taxonomy" id="2093857"/>
    <lineage>
        <taxon>Bacteria</taxon>
        <taxon>Bacillati</taxon>
        <taxon>Bacillota</taxon>
        <taxon>Clostridia</taxon>
        <taxon>Eubacteriales</taxon>
        <taxon>Oscillospiraceae</taxon>
        <taxon>Dysosmobacter</taxon>
    </lineage>
</organism>
<dbReference type="KEGG" id="obj:EIO64_14005"/>
<feature type="transmembrane region" description="Helical" evidence="6">
    <location>
        <begin position="34"/>
        <end position="53"/>
    </location>
</feature>
<keyword evidence="3 6" id="KW-0812">Transmembrane</keyword>
<evidence type="ECO:0000256" key="3">
    <source>
        <dbReference type="ARBA" id="ARBA00022692"/>
    </source>
</evidence>
<evidence type="ECO:0000259" key="7">
    <source>
        <dbReference type="Pfam" id="PF09335"/>
    </source>
</evidence>
<name>A0A4D7ARL2_9FIRM</name>
<evidence type="ECO:0000256" key="2">
    <source>
        <dbReference type="ARBA" id="ARBA00022475"/>
    </source>
</evidence>
<feature type="transmembrane region" description="Helical" evidence="6">
    <location>
        <begin position="73"/>
        <end position="94"/>
    </location>
</feature>
<dbReference type="AlphaFoldDB" id="A0A4D7ARL2"/>
<comment type="similarity">
    <text evidence="6">Belongs to the TVP38/TMEM64 family.</text>
</comment>
<evidence type="ECO:0000256" key="5">
    <source>
        <dbReference type="ARBA" id="ARBA00023136"/>
    </source>
</evidence>